<dbReference type="RefSeq" id="WP_070154759.1">
    <property type="nucleotide sequence ID" value="NZ_MKQS01000015.1"/>
</dbReference>
<feature type="coiled-coil region" evidence="1">
    <location>
        <begin position="439"/>
        <end position="466"/>
    </location>
</feature>
<dbReference type="AlphaFoldDB" id="A0A1E8E1C1"/>
<protein>
    <submittedName>
        <fullName evidence="2">Uncharacterized protein</fullName>
    </submittedName>
</protein>
<evidence type="ECO:0000256" key="1">
    <source>
        <dbReference type="SAM" id="Coils"/>
    </source>
</evidence>
<evidence type="ECO:0000313" key="3">
    <source>
        <dbReference type="Proteomes" id="UP000186931"/>
    </source>
</evidence>
<gene>
    <name evidence="2" type="ORF">BJN41_09160</name>
</gene>
<organism evidence="2 3">
    <name type="scientific">Acinetobacter towneri</name>
    <dbReference type="NCBI Taxonomy" id="202956"/>
    <lineage>
        <taxon>Bacteria</taxon>
        <taxon>Pseudomonadati</taxon>
        <taxon>Pseudomonadota</taxon>
        <taxon>Gammaproteobacteria</taxon>
        <taxon>Moraxellales</taxon>
        <taxon>Moraxellaceae</taxon>
        <taxon>Acinetobacter</taxon>
    </lineage>
</organism>
<keyword evidence="1" id="KW-0175">Coiled coil</keyword>
<name>A0A1E8E1C1_9GAMM</name>
<dbReference type="Proteomes" id="UP000186931">
    <property type="component" value="Unassembled WGS sequence"/>
</dbReference>
<comment type="caution">
    <text evidence="2">The sequence shown here is derived from an EMBL/GenBank/DDBJ whole genome shotgun (WGS) entry which is preliminary data.</text>
</comment>
<sequence>MQTYIPYQLRVKLKQIDPILDNKWQQQLNAILSATPKELHEKIEERYLKLKNIHWNYLTATFEFHGYIRLQDIPQYTQHPELLQLAKNVQSSFDYLETYQTDFQIADFLETVIHEMNQIELHEPQDIQAQLLLKKAFLYDAALIIRDLDFSVTTNHRNLDQAQIRSFIFEVFMKSEILGNWFAYILPSEYAQQKPSIFQDYFVHELHVRDFEIIDATDYYFIVSSSYDSRVSAYSIRRFLTEENFGVENKFYISGLVLDPKKLDQIDYIENFKQQMTQIIGIQRQMNPHIVELIESLHLYKQEQLLPQMKKVVDIQGFSTDYLVKEHLDCLEKDLCLQVLEPFARGLKQSVQQSDELEFCYLNLKRLMTELLHQFEALSQEPMLQFNPYARGFKYRLIAYLHLLVQRRAQVFVLFEDEYHYQQHLNAVIAPVQKIREHVNAAIEQSRHIQQQIRSLEREIQTNEKAGFFKRLLKKSENNQVKIEKLKKSLIDIQDRCYIGIISIQKQATQQSVYLEAKNLISRIDPKIRHYAFANGENGITRLPLLLQLPEDRHSFNMQNIALALNQEFVLTAKPWSQ</sequence>
<reference evidence="2 3" key="1">
    <citation type="submission" date="2016-10" db="EMBL/GenBank/DDBJ databases">
        <title>Genome of airborne Acinetobacter sp. 5-2Ac02 in the hospital environment: Species near to Acinetobacter towneri.</title>
        <authorList>
            <person name="Barbosa B."/>
            <person name="Fernandez-Garcia L."/>
            <person name="Gato E."/>
            <person name="Leao R."/>
            <person name="Albano R."/>
            <person name="Fernandez B."/>
            <person name="Fernandez-Cuenca F."/>
            <person name="Marques E."/>
            <person name="Tomas M."/>
        </authorList>
    </citation>
    <scope>NUCLEOTIDE SEQUENCE [LARGE SCALE GENOMIC DNA]</scope>
    <source>
        <strain evidence="2 3">5-2Ac02</strain>
    </source>
</reference>
<proteinExistence type="predicted"/>
<dbReference type="STRING" id="202956.BJN41_09160"/>
<accession>A0A1E8E1C1</accession>
<dbReference type="EMBL" id="MKQS01000015">
    <property type="protein sequence ID" value="OFE43208.1"/>
    <property type="molecule type" value="Genomic_DNA"/>
</dbReference>
<evidence type="ECO:0000313" key="2">
    <source>
        <dbReference type="EMBL" id="OFE43208.1"/>
    </source>
</evidence>